<dbReference type="Proteomes" id="UP000652761">
    <property type="component" value="Unassembled WGS sequence"/>
</dbReference>
<evidence type="ECO:0000313" key="2">
    <source>
        <dbReference type="Proteomes" id="UP000652761"/>
    </source>
</evidence>
<dbReference type="AlphaFoldDB" id="A0A843XDS3"/>
<proteinExistence type="predicted"/>
<evidence type="ECO:0000313" key="1">
    <source>
        <dbReference type="EMBL" id="MQM17433.1"/>
    </source>
</evidence>
<name>A0A843XDS3_COLES</name>
<gene>
    <name evidence="1" type="ORF">Taro_050405</name>
</gene>
<reference evidence="1" key="1">
    <citation type="submission" date="2017-07" db="EMBL/GenBank/DDBJ databases">
        <title>Taro Niue Genome Assembly and Annotation.</title>
        <authorList>
            <person name="Atibalentja N."/>
            <person name="Keating K."/>
            <person name="Fields C.J."/>
        </authorList>
    </citation>
    <scope>NUCLEOTIDE SEQUENCE</scope>
    <source>
        <strain evidence="1">Niue_2</strain>
        <tissue evidence="1">Leaf</tissue>
    </source>
</reference>
<keyword evidence="2" id="KW-1185">Reference proteome</keyword>
<dbReference type="EMBL" id="NMUH01007530">
    <property type="protein sequence ID" value="MQM17433.1"/>
    <property type="molecule type" value="Genomic_DNA"/>
</dbReference>
<comment type="caution">
    <text evidence="1">The sequence shown here is derived from an EMBL/GenBank/DDBJ whole genome shotgun (WGS) entry which is preliminary data.</text>
</comment>
<accession>A0A843XDS3</accession>
<organism evidence="1 2">
    <name type="scientific">Colocasia esculenta</name>
    <name type="common">Wild taro</name>
    <name type="synonym">Arum esculentum</name>
    <dbReference type="NCBI Taxonomy" id="4460"/>
    <lineage>
        <taxon>Eukaryota</taxon>
        <taxon>Viridiplantae</taxon>
        <taxon>Streptophyta</taxon>
        <taxon>Embryophyta</taxon>
        <taxon>Tracheophyta</taxon>
        <taxon>Spermatophyta</taxon>
        <taxon>Magnoliopsida</taxon>
        <taxon>Liliopsida</taxon>
        <taxon>Araceae</taxon>
        <taxon>Aroideae</taxon>
        <taxon>Colocasieae</taxon>
        <taxon>Colocasia</taxon>
    </lineage>
</organism>
<protein>
    <submittedName>
        <fullName evidence="1">Uncharacterized protein</fullName>
    </submittedName>
</protein>
<sequence length="178" mass="19047">MVWNGDPWSFSRMRVCACEGDGPGRRVLNATARPIAFIFASLYIALARDPRGARQGLVGVVLVGLHSCLTCSREAAVGPFVCDCETERLFLCCVVRDGYWPDQPVVHSRVVASLLSDSCFASSGCGLCDSPVEFADEACGLGKLWFSGAMLRVGVFADEACGLGKLWFSGAMLRVGVV</sequence>